<feature type="transmembrane region" description="Helical" evidence="2">
    <location>
        <begin position="53"/>
        <end position="71"/>
    </location>
</feature>
<dbReference type="Proteomes" id="UP000729402">
    <property type="component" value="Unassembled WGS sequence"/>
</dbReference>
<protein>
    <submittedName>
        <fullName evidence="4">Uncharacterized protein</fullName>
    </submittedName>
</protein>
<keyword evidence="2" id="KW-0812">Transmembrane</keyword>
<reference evidence="4" key="1">
    <citation type="journal article" date="2021" name="bioRxiv">
        <title>Whole Genome Assembly and Annotation of Northern Wild Rice, Zizania palustris L., Supports a Whole Genome Duplication in the Zizania Genus.</title>
        <authorList>
            <person name="Haas M."/>
            <person name="Kono T."/>
            <person name="Macchietto M."/>
            <person name="Millas R."/>
            <person name="McGilp L."/>
            <person name="Shao M."/>
            <person name="Duquette J."/>
            <person name="Hirsch C.N."/>
            <person name="Kimball J."/>
        </authorList>
    </citation>
    <scope>NUCLEOTIDE SEQUENCE</scope>
    <source>
        <tissue evidence="4">Fresh leaf tissue</tissue>
    </source>
</reference>
<feature type="chain" id="PRO_5035328162" evidence="3">
    <location>
        <begin position="24"/>
        <end position="141"/>
    </location>
</feature>
<keyword evidence="5" id="KW-1185">Reference proteome</keyword>
<accession>A0A8J5QYA0</accession>
<evidence type="ECO:0000313" key="5">
    <source>
        <dbReference type="Proteomes" id="UP000729402"/>
    </source>
</evidence>
<keyword evidence="2" id="KW-0472">Membrane</keyword>
<comment type="caution">
    <text evidence="4">The sequence shown here is derived from an EMBL/GenBank/DDBJ whole genome shotgun (WGS) entry which is preliminary data.</text>
</comment>
<keyword evidence="3" id="KW-0732">Signal</keyword>
<evidence type="ECO:0000256" key="2">
    <source>
        <dbReference type="SAM" id="Phobius"/>
    </source>
</evidence>
<organism evidence="4 5">
    <name type="scientific">Zizania palustris</name>
    <name type="common">Northern wild rice</name>
    <dbReference type="NCBI Taxonomy" id="103762"/>
    <lineage>
        <taxon>Eukaryota</taxon>
        <taxon>Viridiplantae</taxon>
        <taxon>Streptophyta</taxon>
        <taxon>Embryophyta</taxon>
        <taxon>Tracheophyta</taxon>
        <taxon>Spermatophyta</taxon>
        <taxon>Magnoliopsida</taxon>
        <taxon>Liliopsida</taxon>
        <taxon>Poales</taxon>
        <taxon>Poaceae</taxon>
        <taxon>BOP clade</taxon>
        <taxon>Oryzoideae</taxon>
        <taxon>Oryzeae</taxon>
        <taxon>Zizaniinae</taxon>
        <taxon>Zizania</taxon>
    </lineage>
</organism>
<proteinExistence type="predicted"/>
<gene>
    <name evidence="4" type="ORF">GUJ93_ZPchr0008g12620</name>
</gene>
<dbReference type="AlphaFoldDB" id="A0A8J5QYA0"/>
<sequence length="141" mass="15904">MSVPMALLLSLSLAMAFLAVSTAAATDASWSTRPEDDLLNGLPGQPDVEFRHYAGYVGVGSGSGKVLFYWCSSTRHVRRRCCRSRVPSARDTHRGRRPVKCGGVWKAEGGGVEGRRRRWRRREQSSGRRGRRKRREEEDEQ</sequence>
<feature type="signal peptide" evidence="3">
    <location>
        <begin position="1"/>
        <end position="23"/>
    </location>
</feature>
<evidence type="ECO:0000256" key="1">
    <source>
        <dbReference type="SAM" id="MobiDB-lite"/>
    </source>
</evidence>
<dbReference type="EMBL" id="JAAALK010000290">
    <property type="protein sequence ID" value="KAG8046505.1"/>
    <property type="molecule type" value="Genomic_DNA"/>
</dbReference>
<feature type="region of interest" description="Disordered" evidence="1">
    <location>
        <begin position="86"/>
        <end position="141"/>
    </location>
</feature>
<keyword evidence="2" id="KW-1133">Transmembrane helix</keyword>
<evidence type="ECO:0000313" key="4">
    <source>
        <dbReference type="EMBL" id="KAG8046505.1"/>
    </source>
</evidence>
<reference evidence="4" key="2">
    <citation type="submission" date="2021-02" db="EMBL/GenBank/DDBJ databases">
        <authorList>
            <person name="Kimball J.A."/>
            <person name="Haas M.W."/>
            <person name="Macchietto M."/>
            <person name="Kono T."/>
            <person name="Duquette J."/>
            <person name="Shao M."/>
        </authorList>
    </citation>
    <scope>NUCLEOTIDE SEQUENCE</scope>
    <source>
        <tissue evidence="4">Fresh leaf tissue</tissue>
    </source>
</reference>
<evidence type="ECO:0000256" key="3">
    <source>
        <dbReference type="SAM" id="SignalP"/>
    </source>
</evidence>
<name>A0A8J5QYA0_ZIZPA</name>